<comment type="pathway">
    <text evidence="2">Amino-acid biosynthesis; L-methionine biosynthesis via salvage pathway; L-methionine from S-methyl-5-thio-alpha-D-ribose 1-phosphate: step 1/6.</text>
</comment>
<accession>A0A6N9TLM2</accession>
<dbReference type="UniPathway" id="UPA00904">
    <property type="reaction ID" value="UER00874"/>
</dbReference>
<dbReference type="FunFam" id="3.40.50.10470:FF:000006">
    <property type="entry name" value="Methylthioribose-1-phosphate isomerase"/>
    <property type="match status" value="1"/>
</dbReference>
<dbReference type="EMBL" id="JAAGRR010000038">
    <property type="protein sequence ID" value="NDY42172.1"/>
    <property type="molecule type" value="Genomic_DNA"/>
</dbReference>
<dbReference type="PANTHER" id="PTHR43475:SF1">
    <property type="entry name" value="METHYLTHIORIBOSE-1-PHOSPHATE ISOMERASE"/>
    <property type="match status" value="1"/>
</dbReference>
<feature type="binding site" evidence="2">
    <location>
        <position position="202"/>
    </location>
    <ligand>
        <name>substrate</name>
    </ligand>
</feature>
<reference evidence="4 5" key="1">
    <citation type="submission" date="2020-02" db="EMBL/GenBank/DDBJ databases">
        <title>Comparative genomics of sulfur disproportionating microorganisms.</title>
        <authorList>
            <person name="Ward L.M."/>
            <person name="Bertran E."/>
            <person name="Johnston D.T."/>
        </authorList>
    </citation>
    <scope>NUCLEOTIDE SEQUENCE [LARGE SCALE GENOMIC DNA]</scope>
    <source>
        <strain evidence="4 5">DSM 100025</strain>
    </source>
</reference>
<name>A0A6N9TLM2_DISTH</name>
<dbReference type="GO" id="GO:0046523">
    <property type="term" value="F:S-methyl-5-thioribose-1-phosphate isomerase activity"/>
    <property type="evidence" value="ECO:0007669"/>
    <property type="project" value="UniProtKB-UniRule"/>
</dbReference>
<keyword evidence="5" id="KW-1185">Reference proteome</keyword>
<dbReference type="InterPro" id="IPR042529">
    <property type="entry name" value="IF_2B-like_C"/>
</dbReference>
<dbReference type="AlphaFoldDB" id="A0A6N9TLM2"/>
<protein>
    <recommendedName>
        <fullName evidence="2">Methylthioribose-1-phosphate isomerase</fullName>
        <shortName evidence="2">M1Pi</shortName>
        <shortName evidence="2">MTR-1-P isomerase</shortName>
        <ecNumber evidence="2">5.3.1.23</ecNumber>
    </recommendedName>
    <alternativeName>
        <fullName evidence="2">S-methyl-5-thioribose-1-phosphate isomerase</fullName>
    </alternativeName>
</protein>
<dbReference type="InterPro" id="IPR027363">
    <property type="entry name" value="M1Pi_N"/>
</dbReference>
<keyword evidence="3" id="KW-0812">Transmembrane</keyword>
<gene>
    <name evidence="2 4" type="primary">mtnA</name>
    <name evidence="4" type="ORF">G3N55_04840</name>
</gene>
<dbReference type="Proteomes" id="UP000469346">
    <property type="component" value="Unassembled WGS sequence"/>
</dbReference>
<feature type="binding site" evidence="2">
    <location>
        <position position="95"/>
    </location>
    <ligand>
        <name>substrate</name>
    </ligand>
</feature>
<feature type="active site" description="Proton donor" evidence="2">
    <location>
        <position position="243"/>
    </location>
</feature>
<dbReference type="InterPro" id="IPR000649">
    <property type="entry name" value="IF-2B-related"/>
</dbReference>
<dbReference type="Gene3D" id="3.40.50.10470">
    <property type="entry name" value="Translation initiation factor eif-2b, domain 2"/>
    <property type="match status" value="1"/>
</dbReference>
<dbReference type="EC" id="5.3.1.23" evidence="2"/>
<keyword evidence="1 2" id="KW-0413">Isomerase</keyword>
<evidence type="ECO:0000256" key="3">
    <source>
        <dbReference type="SAM" id="Phobius"/>
    </source>
</evidence>
<dbReference type="InterPro" id="IPR011559">
    <property type="entry name" value="Initiation_fac_2B_a/b/d"/>
</dbReference>
<feature type="site" description="Transition state stabilizer" evidence="2">
    <location>
        <position position="163"/>
    </location>
</feature>
<dbReference type="PANTHER" id="PTHR43475">
    <property type="entry name" value="METHYLTHIORIBOSE-1-PHOSPHATE ISOMERASE"/>
    <property type="match status" value="1"/>
</dbReference>
<feature type="transmembrane region" description="Helical" evidence="3">
    <location>
        <begin position="53"/>
        <end position="72"/>
    </location>
</feature>
<sequence length="359" mass="37338">MAERGGSGVVPLRWSGEALWLLDQRRLPRREAWLRYRSSGAVARAITAMVVRGAPAIGITAAFGLVLAAGALRRRGRAAGLAAWRRRAAVLAAARPTAVNLAWAVRRLEARLAGGAWATAAEARRLLEAEALAAWREDFEANLAMGAHGAALLPARGTVLTHCNAGALATGGYGTALGVIRAARAAGKDIRVLADETRPWLQGARLTAWELARDGIPVTLLADGAAGHHFRQGRIQAVVVGADRIAANGDVANKIGTYTVAVLARQHGVPFYVAAPTSTLDPGTASGDAIPIEERPGEEVTACAGRRVAPPGVPAANPAFDVTPAELVTAIVTERGVLRPPYGAAIRRLLGAAGGEKRP</sequence>
<evidence type="ECO:0000256" key="1">
    <source>
        <dbReference type="ARBA" id="ARBA00023235"/>
    </source>
</evidence>
<organism evidence="4 5">
    <name type="scientific">Dissulfurirhabdus thermomarina</name>
    <dbReference type="NCBI Taxonomy" id="1765737"/>
    <lineage>
        <taxon>Bacteria</taxon>
        <taxon>Deltaproteobacteria</taxon>
        <taxon>Dissulfurirhabdaceae</taxon>
        <taxon>Dissulfurirhabdus</taxon>
    </lineage>
</organism>
<evidence type="ECO:0000313" key="5">
    <source>
        <dbReference type="Proteomes" id="UP000469346"/>
    </source>
</evidence>
<evidence type="ECO:0000256" key="2">
    <source>
        <dbReference type="HAMAP-Rule" id="MF_01678"/>
    </source>
</evidence>
<evidence type="ECO:0000313" key="4">
    <source>
        <dbReference type="EMBL" id="NDY42172.1"/>
    </source>
</evidence>
<keyword evidence="2" id="KW-0486">Methionine biosynthesis</keyword>
<comment type="function">
    <text evidence="2">Catalyzes the interconversion of methylthioribose-1-phosphate (MTR-1-P) into methylthioribulose-1-phosphate (MTRu-1-P).</text>
</comment>
<dbReference type="FunFam" id="1.20.120.420:FF:000003">
    <property type="entry name" value="Methylthioribose-1-phosphate isomerase"/>
    <property type="match status" value="1"/>
</dbReference>
<dbReference type="InterPro" id="IPR037171">
    <property type="entry name" value="NagB/RpiA_transferase-like"/>
</dbReference>
<dbReference type="Pfam" id="PF01008">
    <property type="entry name" value="IF-2B"/>
    <property type="match status" value="1"/>
</dbReference>
<proteinExistence type="inferred from homology"/>
<dbReference type="GO" id="GO:0019509">
    <property type="term" value="P:L-methionine salvage from methylthioadenosine"/>
    <property type="evidence" value="ECO:0007669"/>
    <property type="project" value="UniProtKB-UniRule"/>
</dbReference>
<dbReference type="NCBIfam" id="NF004326">
    <property type="entry name" value="PRK05720.1"/>
    <property type="match status" value="1"/>
</dbReference>
<keyword evidence="2" id="KW-0028">Amino-acid biosynthesis</keyword>
<comment type="similarity">
    <text evidence="2">Belongs to the EIF-2B alpha/beta/delta subunits family. MtnA subfamily.</text>
</comment>
<dbReference type="InterPro" id="IPR005251">
    <property type="entry name" value="IF-M1Pi"/>
</dbReference>
<comment type="caution">
    <text evidence="4">The sequence shown here is derived from an EMBL/GenBank/DDBJ whole genome shotgun (WGS) entry which is preliminary data.</text>
</comment>
<dbReference type="NCBIfam" id="TIGR00512">
    <property type="entry name" value="salvage_mtnA"/>
    <property type="match status" value="1"/>
</dbReference>
<feature type="binding site" evidence="2">
    <location>
        <begin position="52"/>
        <end position="54"/>
    </location>
    <ligand>
        <name>substrate</name>
    </ligand>
</feature>
<dbReference type="NCBIfam" id="TIGR00524">
    <property type="entry name" value="eIF-2B_rel"/>
    <property type="match status" value="1"/>
</dbReference>
<comment type="catalytic activity">
    <reaction evidence="2">
        <text>5-(methylsulfanyl)-alpha-D-ribose 1-phosphate = 5-(methylsulfanyl)-D-ribulose 1-phosphate</text>
        <dbReference type="Rhea" id="RHEA:19989"/>
        <dbReference type="ChEBI" id="CHEBI:58533"/>
        <dbReference type="ChEBI" id="CHEBI:58548"/>
        <dbReference type="EC" id="5.3.1.23"/>
    </reaction>
</comment>
<dbReference type="SUPFAM" id="SSF100950">
    <property type="entry name" value="NagB/RpiA/CoA transferase-like"/>
    <property type="match status" value="1"/>
</dbReference>
<dbReference type="Gene3D" id="1.20.120.420">
    <property type="entry name" value="translation initiation factor eif-2b, domain 1"/>
    <property type="match status" value="1"/>
</dbReference>
<feature type="binding site" evidence="2">
    <location>
        <begin position="253"/>
        <end position="254"/>
    </location>
    <ligand>
        <name>substrate</name>
    </ligand>
</feature>
<keyword evidence="3" id="KW-0472">Membrane</keyword>
<dbReference type="HAMAP" id="MF_01678">
    <property type="entry name" value="Salvage_MtnA"/>
    <property type="match status" value="1"/>
</dbReference>
<keyword evidence="3" id="KW-1133">Transmembrane helix</keyword>